<dbReference type="OMA" id="NECKHEN"/>
<feature type="region of interest" description="Disordered" evidence="10">
    <location>
        <begin position="290"/>
        <end position="321"/>
    </location>
</feature>
<reference evidence="12 13" key="1">
    <citation type="journal article" date="2009" name="Science">
        <title>Green evolution and dynamic adaptations revealed by genomes of the marine picoeukaryotes Micromonas.</title>
        <authorList>
            <person name="Worden A.Z."/>
            <person name="Lee J.H."/>
            <person name="Mock T."/>
            <person name="Rouze P."/>
            <person name="Simmons M.P."/>
            <person name="Aerts A.L."/>
            <person name="Allen A.E."/>
            <person name="Cuvelier M.L."/>
            <person name="Derelle E."/>
            <person name="Everett M.V."/>
            <person name="Foulon E."/>
            <person name="Grimwood J."/>
            <person name="Gundlach H."/>
            <person name="Henrissat B."/>
            <person name="Napoli C."/>
            <person name="McDonald S.M."/>
            <person name="Parker M.S."/>
            <person name="Rombauts S."/>
            <person name="Salamov A."/>
            <person name="Von Dassow P."/>
            <person name="Badger J.H."/>
            <person name="Coutinho P.M."/>
            <person name="Demir E."/>
            <person name="Dubchak I."/>
            <person name="Gentemann C."/>
            <person name="Eikrem W."/>
            <person name="Gready J.E."/>
            <person name="John U."/>
            <person name="Lanier W."/>
            <person name="Lindquist E.A."/>
            <person name="Lucas S."/>
            <person name="Mayer K.F."/>
            <person name="Moreau H."/>
            <person name="Not F."/>
            <person name="Otillar R."/>
            <person name="Panaud O."/>
            <person name="Pangilinan J."/>
            <person name="Paulsen I."/>
            <person name="Piegu B."/>
            <person name="Poliakov A."/>
            <person name="Robbens S."/>
            <person name="Schmutz J."/>
            <person name="Toulza E."/>
            <person name="Wyss T."/>
            <person name="Zelensky A."/>
            <person name="Zhou K."/>
            <person name="Armbrust E.V."/>
            <person name="Bhattacharya D."/>
            <person name="Goodenough U.W."/>
            <person name="Van de Peer Y."/>
            <person name="Grigoriev I.V."/>
        </authorList>
    </citation>
    <scope>NUCLEOTIDE SEQUENCE [LARGE SCALE GENOMIC DNA]</scope>
    <source>
        <strain evidence="13">RCC299 / NOUM17</strain>
    </source>
</reference>
<keyword evidence="2" id="KW-0723">Serine/threonine-protein kinase</keyword>
<organism evidence="12 13">
    <name type="scientific">Micromonas commoda (strain RCC299 / NOUM17 / CCMP2709)</name>
    <name type="common">Picoplanktonic green alga</name>
    <dbReference type="NCBI Taxonomy" id="296587"/>
    <lineage>
        <taxon>Eukaryota</taxon>
        <taxon>Viridiplantae</taxon>
        <taxon>Chlorophyta</taxon>
        <taxon>Mamiellophyceae</taxon>
        <taxon>Mamiellales</taxon>
        <taxon>Mamiellaceae</taxon>
        <taxon>Micromonas</taxon>
    </lineage>
</organism>
<keyword evidence="3" id="KW-0808">Transferase</keyword>
<keyword evidence="13" id="KW-1185">Reference proteome</keyword>
<dbReference type="RefSeq" id="XP_002502469.1">
    <property type="nucleotide sequence ID" value="XM_002502423.1"/>
</dbReference>
<dbReference type="GO" id="GO:0005524">
    <property type="term" value="F:ATP binding"/>
    <property type="evidence" value="ECO:0007669"/>
    <property type="project" value="UniProtKB-KW"/>
</dbReference>
<dbReference type="Gene3D" id="1.10.510.10">
    <property type="entry name" value="Transferase(Phosphotransferase) domain 1"/>
    <property type="match status" value="1"/>
</dbReference>
<dbReference type="STRING" id="296587.C1E608"/>
<dbReference type="OrthoDB" id="248923at2759"/>
<gene>
    <name evidence="12" type="ORF">MICPUN_82115</name>
</gene>
<dbReference type="EMBL" id="CP001326">
    <property type="protein sequence ID" value="ACO63727.1"/>
    <property type="molecule type" value="Genomic_DNA"/>
</dbReference>
<dbReference type="PANTHER" id="PTHR48012">
    <property type="entry name" value="STERILE20-LIKE KINASE, ISOFORM B-RELATED"/>
    <property type="match status" value="1"/>
</dbReference>
<evidence type="ECO:0000259" key="11">
    <source>
        <dbReference type="PROSITE" id="PS50011"/>
    </source>
</evidence>
<dbReference type="GO" id="GO:0004674">
    <property type="term" value="F:protein serine/threonine kinase activity"/>
    <property type="evidence" value="ECO:0007669"/>
    <property type="project" value="UniProtKB-KW"/>
</dbReference>
<proteinExistence type="inferred from homology"/>
<evidence type="ECO:0000313" key="12">
    <source>
        <dbReference type="EMBL" id="ACO63727.1"/>
    </source>
</evidence>
<dbReference type="PROSITE" id="PS50011">
    <property type="entry name" value="PROTEIN_KINASE_DOM"/>
    <property type="match status" value="1"/>
</dbReference>
<sequence length="321" mass="35245">MALTSERFELGPRIGRGSAGDVHTARDKLTNDVVAVKLVDLEEAEDEVEDIQREISYLVQCSSPFVTKYLGCWLDPGSTRLAIAMEYMAGGSVADLIRDDLGGPLSESACAVICRDLLYALDYLHGEGKIHRDVKCANVLLTATGEIRLADFGVAGTLTQTLGGNKRRTFTGTPFWMAPEVIQAHESDGYNSKCDIWSLGITAMEAANGTPPYSDLHPMRVLFFIPKNPPPRLEGGNFSDAFKEFVAACLQKDPDRRPRANQLVNHRFIAHAPERCDELTDRVNKRMHGGVDRMTSSSVGGDDVGVETTETRHEAAPSWDF</sequence>
<feature type="domain" description="Protein kinase" evidence="11">
    <location>
        <begin position="8"/>
        <end position="269"/>
    </location>
</feature>
<dbReference type="eggNOG" id="KOG0201">
    <property type="taxonomic scope" value="Eukaryota"/>
</dbReference>
<protein>
    <recommendedName>
        <fullName evidence="11">Protein kinase domain-containing protein</fullName>
    </recommendedName>
</protein>
<dbReference type="InterPro" id="IPR050629">
    <property type="entry name" value="STE20/SPS1-PAK"/>
</dbReference>
<comment type="similarity">
    <text evidence="1">Belongs to the protein kinase superfamily. STE Ser/Thr protein kinase family. STE20 subfamily.</text>
</comment>
<evidence type="ECO:0000256" key="6">
    <source>
        <dbReference type="ARBA" id="ARBA00022840"/>
    </source>
</evidence>
<evidence type="ECO:0000256" key="1">
    <source>
        <dbReference type="ARBA" id="ARBA00008874"/>
    </source>
</evidence>
<keyword evidence="6" id="KW-0067">ATP-binding</keyword>
<evidence type="ECO:0000256" key="5">
    <source>
        <dbReference type="ARBA" id="ARBA00022777"/>
    </source>
</evidence>
<dbReference type="InterPro" id="IPR011009">
    <property type="entry name" value="Kinase-like_dom_sf"/>
</dbReference>
<dbReference type="SMART" id="SM00220">
    <property type="entry name" value="S_TKc"/>
    <property type="match status" value="1"/>
</dbReference>
<feature type="non-terminal residue" evidence="12">
    <location>
        <position position="321"/>
    </location>
</feature>
<evidence type="ECO:0000256" key="10">
    <source>
        <dbReference type="SAM" id="MobiDB-lite"/>
    </source>
</evidence>
<accession>C1E608</accession>
<comment type="catalytic activity">
    <reaction evidence="7">
        <text>L-threonyl-[protein] + ATP = O-phospho-L-threonyl-[protein] + ADP + H(+)</text>
        <dbReference type="Rhea" id="RHEA:46608"/>
        <dbReference type="Rhea" id="RHEA-COMP:11060"/>
        <dbReference type="Rhea" id="RHEA-COMP:11605"/>
        <dbReference type="ChEBI" id="CHEBI:15378"/>
        <dbReference type="ChEBI" id="CHEBI:30013"/>
        <dbReference type="ChEBI" id="CHEBI:30616"/>
        <dbReference type="ChEBI" id="CHEBI:61977"/>
        <dbReference type="ChEBI" id="CHEBI:456216"/>
        <dbReference type="EC" id="2.7.11.1"/>
    </reaction>
</comment>
<evidence type="ECO:0000256" key="3">
    <source>
        <dbReference type="ARBA" id="ARBA00022679"/>
    </source>
</evidence>
<evidence type="ECO:0000256" key="9">
    <source>
        <dbReference type="SAM" id="Coils"/>
    </source>
</evidence>
<comment type="catalytic activity">
    <reaction evidence="8">
        <text>L-seryl-[protein] + ATP = O-phospho-L-seryl-[protein] + ADP + H(+)</text>
        <dbReference type="Rhea" id="RHEA:17989"/>
        <dbReference type="Rhea" id="RHEA-COMP:9863"/>
        <dbReference type="Rhea" id="RHEA-COMP:11604"/>
        <dbReference type="ChEBI" id="CHEBI:15378"/>
        <dbReference type="ChEBI" id="CHEBI:29999"/>
        <dbReference type="ChEBI" id="CHEBI:30616"/>
        <dbReference type="ChEBI" id="CHEBI:83421"/>
        <dbReference type="ChEBI" id="CHEBI:456216"/>
        <dbReference type="EC" id="2.7.11.1"/>
    </reaction>
</comment>
<keyword evidence="9" id="KW-0175">Coiled coil</keyword>
<dbReference type="FunFam" id="1.10.510.10:FF:000421">
    <property type="entry name" value="Serine/threonine-protein kinase PAK 6"/>
    <property type="match status" value="1"/>
</dbReference>
<evidence type="ECO:0000256" key="8">
    <source>
        <dbReference type="ARBA" id="ARBA00048679"/>
    </source>
</evidence>
<evidence type="ECO:0000256" key="7">
    <source>
        <dbReference type="ARBA" id="ARBA00047899"/>
    </source>
</evidence>
<evidence type="ECO:0000256" key="4">
    <source>
        <dbReference type="ARBA" id="ARBA00022741"/>
    </source>
</evidence>
<dbReference type="Pfam" id="PF00069">
    <property type="entry name" value="Pkinase"/>
    <property type="match status" value="1"/>
</dbReference>
<keyword evidence="4" id="KW-0547">Nucleotide-binding</keyword>
<name>C1E608_MICCC</name>
<dbReference type="GO" id="GO:0005737">
    <property type="term" value="C:cytoplasm"/>
    <property type="evidence" value="ECO:0007669"/>
    <property type="project" value="TreeGrafter"/>
</dbReference>
<dbReference type="Proteomes" id="UP000002009">
    <property type="component" value="Chromosome 5"/>
</dbReference>
<dbReference type="PANTHER" id="PTHR48012:SF10">
    <property type="entry name" value="FI20177P1"/>
    <property type="match status" value="1"/>
</dbReference>
<evidence type="ECO:0000256" key="2">
    <source>
        <dbReference type="ARBA" id="ARBA00022527"/>
    </source>
</evidence>
<feature type="coiled-coil region" evidence="9">
    <location>
        <begin position="34"/>
        <end position="61"/>
    </location>
</feature>
<dbReference type="KEGG" id="mis:MICPUN_82115"/>
<evidence type="ECO:0000313" key="13">
    <source>
        <dbReference type="Proteomes" id="UP000002009"/>
    </source>
</evidence>
<keyword evidence="5" id="KW-0418">Kinase</keyword>
<dbReference type="InterPro" id="IPR000719">
    <property type="entry name" value="Prot_kinase_dom"/>
</dbReference>
<dbReference type="SUPFAM" id="SSF56112">
    <property type="entry name" value="Protein kinase-like (PK-like)"/>
    <property type="match status" value="1"/>
</dbReference>
<dbReference type="InParanoid" id="C1E608"/>
<dbReference type="GeneID" id="8243375"/>
<dbReference type="AlphaFoldDB" id="C1E608"/>